<evidence type="ECO:0000313" key="3">
    <source>
        <dbReference type="Proteomes" id="UP000221165"/>
    </source>
</evidence>
<keyword evidence="3" id="KW-1185">Reference proteome</keyword>
<evidence type="ECO:0000313" key="2">
    <source>
        <dbReference type="EMBL" id="PHJ20132.1"/>
    </source>
</evidence>
<proteinExistence type="predicted"/>
<dbReference type="EMBL" id="MIGC01003010">
    <property type="protein sequence ID" value="PHJ20132.1"/>
    <property type="molecule type" value="Genomic_DNA"/>
</dbReference>
<protein>
    <submittedName>
        <fullName evidence="2">Uncharacterized protein</fullName>
    </submittedName>
</protein>
<dbReference type="GeneID" id="94429412"/>
<gene>
    <name evidence="2" type="ORF">CSUI_006036</name>
</gene>
<dbReference type="AlphaFoldDB" id="A0A2C6KVG9"/>
<name>A0A2C6KVG9_9APIC</name>
<reference evidence="2 3" key="1">
    <citation type="journal article" date="2017" name="Int. J. Parasitol.">
        <title>The genome of the protozoan parasite Cystoisospora suis and a reverse vaccinology approach to identify vaccine candidates.</title>
        <authorList>
            <person name="Palmieri N."/>
            <person name="Shrestha A."/>
            <person name="Ruttkowski B."/>
            <person name="Beck T."/>
            <person name="Vogl C."/>
            <person name="Tomley F."/>
            <person name="Blake D.P."/>
            <person name="Joachim A."/>
        </authorList>
    </citation>
    <scope>NUCLEOTIDE SEQUENCE [LARGE SCALE GENOMIC DNA]</scope>
    <source>
        <strain evidence="2 3">Wien I</strain>
    </source>
</reference>
<accession>A0A2C6KVG9</accession>
<sequence length="75" mass="7643">SSSASSLFGGGGGVYTASGKTKQGSSSLAPRLLYLSPACTSTSSLASRSSFGLVPLFAELNTTGKQRESIILHFL</sequence>
<dbReference type="VEuPathDB" id="ToxoDB:CSUI_006036"/>
<comment type="caution">
    <text evidence="2">The sequence shown here is derived from an EMBL/GenBank/DDBJ whole genome shotgun (WGS) entry which is preliminary data.</text>
</comment>
<organism evidence="2 3">
    <name type="scientific">Cystoisospora suis</name>
    <dbReference type="NCBI Taxonomy" id="483139"/>
    <lineage>
        <taxon>Eukaryota</taxon>
        <taxon>Sar</taxon>
        <taxon>Alveolata</taxon>
        <taxon>Apicomplexa</taxon>
        <taxon>Conoidasida</taxon>
        <taxon>Coccidia</taxon>
        <taxon>Eucoccidiorida</taxon>
        <taxon>Eimeriorina</taxon>
        <taxon>Sarcocystidae</taxon>
        <taxon>Cystoisospora</taxon>
    </lineage>
</organism>
<dbReference type="Proteomes" id="UP000221165">
    <property type="component" value="Unassembled WGS sequence"/>
</dbReference>
<feature type="region of interest" description="Disordered" evidence="1">
    <location>
        <begin position="1"/>
        <end position="26"/>
    </location>
</feature>
<evidence type="ECO:0000256" key="1">
    <source>
        <dbReference type="SAM" id="MobiDB-lite"/>
    </source>
</evidence>
<feature type="non-terminal residue" evidence="2">
    <location>
        <position position="75"/>
    </location>
</feature>
<feature type="non-terminal residue" evidence="2">
    <location>
        <position position="1"/>
    </location>
</feature>
<dbReference type="RefSeq" id="XP_067921823.1">
    <property type="nucleotide sequence ID" value="XM_068066201.1"/>
</dbReference>